<evidence type="ECO:0000256" key="1">
    <source>
        <dbReference type="SAM" id="MobiDB-lite"/>
    </source>
</evidence>
<feature type="region of interest" description="Disordered" evidence="1">
    <location>
        <begin position="456"/>
        <end position="475"/>
    </location>
</feature>
<reference evidence="4" key="1">
    <citation type="submission" date="2017-02" db="UniProtKB">
        <authorList>
            <consortium name="WormBaseParasite"/>
        </authorList>
    </citation>
    <scope>IDENTIFICATION</scope>
</reference>
<sequence length="520" mass="56483">MLNDLSVRAIDEDKLSDCSGYDILAGDASKPFEDEYLIGGAFSEPEVLPSLQNRWYRRRRRAHRRCDVVRSQRTVVVVKQPKIDLDKIMVVAFDKIHATDGAQESVAVQTSPQGDGSKDVDIKKINDGQLRNTLGRGTAFWRKGKAYIDDKASESSVKSGVQLNKRNHPSESALKKLLRFVKPSGRSNSNDGAPATRIFSGRTLDRGTVAFTSSQHPSLCNPFARPPFPEGVSTAPVHNLTFGGAPRSHFVRLHSSQHQNTQFIVDMDNPQVVIPQTLNLNSDSALLYANTIPKQVFQIPFAQTAVSHQPTSPILQFSGMQAVQPSLSKTTQLDEGNYVSLGRQQNYAELTFSPTGVGPSEVVMLPNSADSTLTHIPPPMATLSLSKLKSVLSSCPQNPQTTLLSPEATIETCAVSTAGSFVAPGPGNNDREGTINQLYDLNLSCCSAAYETVSDVKNSKVPGSSDTASSKSDRKVYEDAEALYRHLSNVKVLDEVGSSLMLPNHHSPPEPTSTPHSDAF</sequence>
<dbReference type="STRING" id="102285.A0A0R3U0W9"/>
<gene>
    <name evidence="2" type="ORF">HNAJ_LOCUS13742</name>
</gene>
<evidence type="ECO:0000313" key="4">
    <source>
        <dbReference type="WBParaSite" id="HNAJ_0001376801-mRNA-1"/>
    </source>
</evidence>
<evidence type="ECO:0000313" key="2">
    <source>
        <dbReference type="EMBL" id="VDO16935.1"/>
    </source>
</evidence>
<evidence type="ECO:0000313" key="3">
    <source>
        <dbReference type="Proteomes" id="UP000278807"/>
    </source>
</evidence>
<dbReference type="OrthoDB" id="6257403at2759"/>
<accession>A0A0R3U0W9</accession>
<organism evidence="4">
    <name type="scientific">Rodentolepis nana</name>
    <name type="common">Dwarf tapeworm</name>
    <name type="synonym">Hymenolepis nana</name>
    <dbReference type="NCBI Taxonomy" id="102285"/>
    <lineage>
        <taxon>Eukaryota</taxon>
        <taxon>Metazoa</taxon>
        <taxon>Spiralia</taxon>
        <taxon>Lophotrochozoa</taxon>
        <taxon>Platyhelminthes</taxon>
        <taxon>Cestoda</taxon>
        <taxon>Eucestoda</taxon>
        <taxon>Cyclophyllidea</taxon>
        <taxon>Hymenolepididae</taxon>
        <taxon>Rodentolepis</taxon>
    </lineage>
</organism>
<dbReference type="AlphaFoldDB" id="A0A0R3U0W9"/>
<name>A0A0R3U0W9_RODNA</name>
<dbReference type="Proteomes" id="UP000278807">
    <property type="component" value="Unassembled WGS sequence"/>
</dbReference>
<proteinExistence type="predicted"/>
<protein>
    <submittedName>
        <fullName evidence="2 4">Uncharacterized protein</fullName>
    </submittedName>
</protein>
<feature type="region of interest" description="Disordered" evidence="1">
    <location>
        <begin position="501"/>
        <end position="520"/>
    </location>
</feature>
<dbReference type="EMBL" id="UZAE01016024">
    <property type="protein sequence ID" value="VDO16935.1"/>
    <property type="molecule type" value="Genomic_DNA"/>
</dbReference>
<reference evidence="2 3" key="2">
    <citation type="submission" date="2018-11" db="EMBL/GenBank/DDBJ databases">
        <authorList>
            <consortium name="Pathogen Informatics"/>
        </authorList>
    </citation>
    <scope>NUCLEOTIDE SEQUENCE [LARGE SCALE GENOMIC DNA]</scope>
</reference>
<feature type="compositionally biased region" description="Polar residues" evidence="1">
    <location>
        <begin position="461"/>
        <end position="470"/>
    </location>
</feature>
<keyword evidence="3" id="KW-1185">Reference proteome</keyword>
<dbReference type="WBParaSite" id="HNAJ_0001376801-mRNA-1">
    <property type="protein sequence ID" value="HNAJ_0001376801-mRNA-1"/>
    <property type="gene ID" value="HNAJ_0001376801"/>
</dbReference>